<name>A0ABY6IYW1_9BACT</name>
<dbReference type="Proteomes" id="UP001162741">
    <property type="component" value="Chromosome"/>
</dbReference>
<dbReference type="InterPro" id="IPR016181">
    <property type="entry name" value="Acyl_CoA_acyltransferase"/>
</dbReference>
<sequence>MSNLHFRNAVAADLPRIVDIYNSTVAGRMVTADTEPVTVASREEWFRKHDTAKRPLWMVENEQQETVGWVSFSSFYGRPAYSGTVEVSIYLDEQQRGKGYGKQVLARVLDEAPRYEVHTVLGFIFAHNEPSLKLFYHFGFEDWARLPDVAVLDGVERSLVIVGKRVDGR</sequence>
<dbReference type="EMBL" id="CP107006">
    <property type="protein sequence ID" value="UYQ91097.1"/>
    <property type="molecule type" value="Genomic_DNA"/>
</dbReference>
<evidence type="ECO:0000256" key="1">
    <source>
        <dbReference type="ARBA" id="ARBA00022679"/>
    </source>
</evidence>
<evidence type="ECO:0000256" key="2">
    <source>
        <dbReference type="ARBA" id="ARBA00023315"/>
    </source>
</evidence>
<dbReference type="Pfam" id="PF13302">
    <property type="entry name" value="Acetyltransf_3"/>
    <property type="match status" value="1"/>
</dbReference>
<feature type="domain" description="N-acetyltransferase" evidence="3">
    <location>
        <begin position="4"/>
        <end position="167"/>
    </location>
</feature>
<evidence type="ECO:0000313" key="5">
    <source>
        <dbReference type="Proteomes" id="UP001162741"/>
    </source>
</evidence>
<evidence type="ECO:0000259" key="3">
    <source>
        <dbReference type="PROSITE" id="PS51186"/>
    </source>
</evidence>
<dbReference type="PANTHER" id="PTHR43072">
    <property type="entry name" value="N-ACETYLTRANSFERASE"/>
    <property type="match status" value="1"/>
</dbReference>
<dbReference type="InterPro" id="IPR000182">
    <property type="entry name" value="GNAT_dom"/>
</dbReference>
<dbReference type="CDD" id="cd04301">
    <property type="entry name" value="NAT_SF"/>
    <property type="match status" value="1"/>
</dbReference>
<evidence type="ECO:0000313" key="4">
    <source>
        <dbReference type="EMBL" id="UYQ91097.1"/>
    </source>
</evidence>
<keyword evidence="2" id="KW-0012">Acyltransferase</keyword>
<dbReference type="SUPFAM" id="SSF55729">
    <property type="entry name" value="Acyl-CoA N-acyltransferases (Nat)"/>
    <property type="match status" value="1"/>
</dbReference>
<proteinExistence type="predicted"/>
<gene>
    <name evidence="4" type="ORF">MKQ68_13440</name>
</gene>
<keyword evidence="5" id="KW-1185">Reference proteome</keyword>
<dbReference type="RefSeq" id="WP_264279576.1">
    <property type="nucleotide sequence ID" value="NZ_CP107006.1"/>
</dbReference>
<dbReference type="Gene3D" id="3.40.630.30">
    <property type="match status" value="1"/>
</dbReference>
<protein>
    <submittedName>
        <fullName evidence="4">GNAT family N-acetyltransferase</fullName>
    </submittedName>
</protein>
<reference evidence="4" key="1">
    <citation type="submission" date="2022-10" db="EMBL/GenBank/DDBJ databases">
        <title>Chitinophaga sp. nov., isolated from soil.</title>
        <authorList>
            <person name="Jeon C.O."/>
        </authorList>
    </citation>
    <scope>NUCLEOTIDE SEQUENCE</scope>
    <source>
        <strain evidence="4">R8</strain>
    </source>
</reference>
<dbReference type="PROSITE" id="PS51186">
    <property type="entry name" value="GNAT"/>
    <property type="match status" value="1"/>
</dbReference>
<accession>A0ABY6IYW1</accession>
<organism evidence="4 5">
    <name type="scientific">Chitinophaga horti</name>
    <dbReference type="NCBI Taxonomy" id="2920382"/>
    <lineage>
        <taxon>Bacteria</taxon>
        <taxon>Pseudomonadati</taxon>
        <taxon>Bacteroidota</taxon>
        <taxon>Chitinophagia</taxon>
        <taxon>Chitinophagales</taxon>
        <taxon>Chitinophagaceae</taxon>
        <taxon>Chitinophaga</taxon>
    </lineage>
</organism>
<keyword evidence="1" id="KW-0808">Transferase</keyword>
<dbReference type="PANTHER" id="PTHR43072:SF23">
    <property type="entry name" value="UPF0039 PROTEIN C11D3.02C"/>
    <property type="match status" value="1"/>
</dbReference>